<organism evidence="8 9">
    <name type="scientific">Eptatretus burgeri</name>
    <name type="common">Inshore hagfish</name>
    <dbReference type="NCBI Taxonomy" id="7764"/>
    <lineage>
        <taxon>Eukaryota</taxon>
        <taxon>Metazoa</taxon>
        <taxon>Chordata</taxon>
        <taxon>Craniata</taxon>
        <taxon>Vertebrata</taxon>
        <taxon>Cyclostomata</taxon>
        <taxon>Myxini</taxon>
        <taxon>Myxiniformes</taxon>
        <taxon>Myxinidae</taxon>
        <taxon>Eptatretinae</taxon>
        <taxon>Eptatretus</taxon>
    </lineage>
</organism>
<evidence type="ECO:0000256" key="3">
    <source>
        <dbReference type="ARBA" id="ARBA00030267"/>
    </source>
</evidence>
<dbReference type="Proteomes" id="UP000694388">
    <property type="component" value="Unplaced"/>
</dbReference>
<dbReference type="Pfam" id="PF22675">
    <property type="entry name" value="KH-I_KHDC4-BBP"/>
    <property type="match status" value="1"/>
</dbReference>
<feature type="region of interest" description="Disordered" evidence="5">
    <location>
        <begin position="397"/>
        <end position="481"/>
    </location>
</feature>
<evidence type="ECO:0000256" key="5">
    <source>
        <dbReference type="SAM" id="MobiDB-lite"/>
    </source>
</evidence>
<reference evidence="8" key="1">
    <citation type="submission" date="2025-08" db="UniProtKB">
        <authorList>
            <consortium name="Ensembl"/>
        </authorList>
    </citation>
    <scope>IDENTIFICATION</scope>
</reference>
<dbReference type="SUPFAM" id="SSF54791">
    <property type="entry name" value="Eukaryotic type KH-domain (KH-domain type I)"/>
    <property type="match status" value="2"/>
</dbReference>
<feature type="domain" description="KHDC4/BBP-like KH-domain type I" evidence="6">
    <location>
        <begin position="163"/>
        <end position="237"/>
    </location>
</feature>
<dbReference type="AlphaFoldDB" id="A0A8C4N258"/>
<protein>
    <recommendedName>
        <fullName evidence="2">KH homology domain-containing protein 4</fullName>
    </recommendedName>
    <alternativeName>
        <fullName evidence="3">Brings lots of money 7</fullName>
    </alternativeName>
</protein>
<dbReference type="InterPro" id="IPR047889">
    <property type="entry name" value="KHDC4_KH-I_second"/>
</dbReference>
<dbReference type="InterPro" id="IPR055256">
    <property type="entry name" value="KH_1_KHDC4/BBP-like"/>
</dbReference>
<proteinExistence type="inferred from homology"/>
<dbReference type="CDD" id="cd22385">
    <property type="entry name" value="KH-I_KHDC4_rpt1"/>
    <property type="match status" value="1"/>
</dbReference>
<dbReference type="OMA" id="RRSKWDC"/>
<evidence type="ECO:0000256" key="1">
    <source>
        <dbReference type="ARBA" id="ARBA00006093"/>
    </source>
</evidence>
<feature type="region of interest" description="Disordered" evidence="5">
    <location>
        <begin position="1"/>
        <end position="21"/>
    </location>
</feature>
<dbReference type="Pfam" id="PF23469">
    <property type="entry name" value="KH_12"/>
    <property type="match status" value="1"/>
</dbReference>
<accession>A0A8C4N258</accession>
<dbReference type="GO" id="GO:0005634">
    <property type="term" value="C:nucleus"/>
    <property type="evidence" value="ECO:0007669"/>
    <property type="project" value="InterPro"/>
</dbReference>
<dbReference type="PANTHER" id="PTHR15744:SF0">
    <property type="entry name" value="KH HOMOLOGY DOMAIN-CONTAINING PROTEIN 4"/>
    <property type="match status" value="1"/>
</dbReference>
<feature type="compositionally biased region" description="Polar residues" evidence="5">
    <location>
        <begin position="334"/>
        <end position="352"/>
    </location>
</feature>
<keyword evidence="9" id="KW-1185">Reference proteome</keyword>
<name>A0A8C4N258_EPTBU</name>
<sequence length="481" mass="52351">MLVAKGKLKAPPNVDNQAEKSRKDELIVAEVEINDIPIGCRNLLTKGQIQDEISKMSGAAVSTRGRYMSAEEKGLSANDRPLFLSIQGKTQESVDRAVTRIKEMIESTVTSTATSHFPLSSTDPAAFVPSSSTVLPPPPSVPLLQPWMHYVQDKVFVGLEHMHPSFDVKAHVEGPEYSYLYHIVKETGAKVHLRGRGSGFMEPSSGREAFESLYIYISHSRPEGLSAARKLCENLLQTVHAEYAAFQGRMVTSSAPLPGYSPAFLSIPGYGQMPQYYQPPGASLPVPYGPPSWPILSTPVPYPTGYMQYYQPSLIPPSNQCNAVAPNVDGEILNTESTQSTPSTRAVLQPQPQKRRFTEEEPEKDGSLLGYKHGPFHLTNAGAESSQCVMPPLATSTHAAYQPDDNKQERAPSPLPSSPTANSCESNRDAALMPPPPPGLSPSTALEPPLAPPKKKKKKVEMQCLVQYGDSSDEDEGKTKE</sequence>
<evidence type="ECO:0000256" key="2">
    <source>
        <dbReference type="ARBA" id="ARBA00017795"/>
    </source>
</evidence>
<evidence type="ECO:0000259" key="6">
    <source>
        <dbReference type="Pfam" id="PF22675"/>
    </source>
</evidence>
<evidence type="ECO:0000313" key="8">
    <source>
        <dbReference type="Ensembl" id="ENSEBUP00000001092.1"/>
    </source>
</evidence>
<dbReference type="GeneTree" id="ENSGT00510000047412"/>
<dbReference type="Gene3D" id="3.30.1370.10">
    <property type="entry name" value="K Homology domain, type 1"/>
    <property type="match status" value="2"/>
</dbReference>
<dbReference type="InterPro" id="IPR056149">
    <property type="entry name" value="PRP5/DDX46/KHDC4_KH"/>
</dbReference>
<comment type="similarity">
    <text evidence="1">Belongs to the KHDC4 family.</text>
</comment>
<evidence type="ECO:0000259" key="7">
    <source>
        <dbReference type="Pfam" id="PF23469"/>
    </source>
</evidence>
<reference evidence="8" key="2">
    <citation type="submission" date="2025-09" db="UniProtKB">
        <authorList>
            <consortium name="Ensembl"/>
        </authorList>
    </citation>
    <scope>IDENTIFICATION</scope>
</reference>
<dbReference type="InterPro" id="IPR047890">
    <property type="entry name" value="KHDC4_KH-I_first"/>
</dbReference>
<dbReference type="PANTHER" id="PTHR15744">
    <property type="entry name" value="BLOM7"/>
    <property type="match status" value="1"/>
</dbReference>
<feature type="compositionally biased region" description="Acidic residues" evidence="5">
    <location>
        <begin position="471"/>
        <end position="481"/>
    </location>
</feature>
<evidence type="ECO:0000313" key="9">
    <source>
        <dbReference type="Proteomes" id="UP000694388"/>
    </source>
</evidence>
<feature type="domain" description="ATP-dependent RNA helicase PRP5/DDX46/KHDC4 KH" evidence="7">
    <location>
        <begin position="27"/>
        <end position="108"/>
    </location>
</feature>
<comment type="function">
    <text evidence="4">RNA-binding protein involved in pre-mRNA splicing. Interacts with the PRP19C/Prp19 complex/NTC/Nineteen complex which is part of the spliceosome. Involved in regulating splice site selection. Binds preferentially RNA with A/C rich sequences and poly-C stretches.</text>
</comment>
<dbReference type="InterPro" id="IPR031121">
    <property type="entry name" value="RIK/BLOM7"/>
</dbReference>
<feature type="region of interest" description="Disordered" evidence="5">
    <location>
        <begin position="334"/>
        <end position="375"/>
    </location>
</feature>
<dbReference type="FunFam" id="3.30.1370.10:FF:000066">
    <property type="entry name" value="KH domain containing 4, pre-mRNA splicing factor"/>
    <property type="match status" value="1"/>
</dbReference>
<dbReference type="InterPro" id="IPR036612">
    <property type="entry name" value="KH_dom_type_1_sf"/>
</dbReference>
<dbReference type="FunFam" id="3.30.1370.10:FF:000037">
    <property type="entry name" value="KH domain protein"/>
    <property type="match status" value="1"/>
</dbReference>
<evidence type="ECO:0000256" key="4">
    <source>
        <dbReference type="ARBA" id="ARBA00045732"/>
    </source>
</evidence>
<dbReference type="GO" id="GO:0003723">
    <property type="term" value="F:RNA binding"/>
    <property type="evidence" value="ECO:0007669"/>
    <property type="project" value="InterPro"/>
</dbReference>
<dbReference type="CDD" id="cd22386">
    <property type="entry name" value="KH-I_KHDC4_rpt2"/>
    <property type="match status" value="1"/>
</dbReference>
<dbReference type="Ensembl" id="ENSEBUT00000001409.1">
    <property type="protein sequence ID" value="ENSEBUP00000001092.1"/>
    <property type="gene ID" value="ENSEBUG00000001033.1"/>
</dbReference>